<dbReference type="Proteomes" id="UP001341840">
    <property type="component" value="Unassembled WGS sequence"/>
</dbReference>
<evidence type="ECO:0000313" key="2">
    <source>
        <dbReference type="Proteomes" id="UP001341840"/>
    </source>
</evidence>
<sequence length="269" mass="31458">KCKLRRLRLAGYFYYHHISEEGLLEIAERLPMLEELDITCCPNVSSIVLEAIGRGCPLLTSFKFNENGFFHDGNGNDHAFAIARNMSNLRHLQLVRNSLDDSGVSAILDGCPLLESLDLRCCSNVELEGELRRRCDEQLKDFIEPDTPYAFRGYEFGLRFYGTEYNEEARCDDCYSDYSWFSDYSPRFQLEEEEDEEEAAAKDCEKIYGIWECAKNQRSRNAFKRYLTQKEKKEKKKNYKSKGKKKHIRKERALITTKAYALCFEMEET</sequence>
<dbReference type="EMBL" id="JASCZI010155205">
    <property type="protein sequence ID" value="MED6178310.1"/>
    <property type="molecule type" value="Genomic_DNA"/>
</dbReference>
<dbReference type="InterPro" id="IPR001611">
    <property type="entry name" value="Leu-rich_rpt"/>
</dbReference>
<keyword evidence="2" id="KW-1185">Reference proteome</keyword>
<dbReference type="Pfam" id="PF13516">
    <property type="entry name" value="LRR_6"/>
    <property type="match status" value="1"/>
</dbReference>
<dbReference type="PANTHER" id="PTHR38926">
    <property type="entry name" value="F-BOX DOMAIN CONTAINING PROTEIN, EXPRESSED"/>
    <property type="match status" value="1"/>
</dbReference>
<name>A0ABU6W0X6_9FABA</name>
<dbReference type="Gene3D" id="3.80.10.10">
    <property type="entry name" value="Ribonuclease Inhibitor"/>
    <property type="match status" value="1"/>
</dbReference>
<dbReference type="InterPro" id="IPR006553">
    <property type="entry name" value="Leu-rich_rpt_Cys-con_subtyp"/>
</dbReference>
<dbReference type="InterPro" id="IPR032675">
    <property type="entry name" value="LRR_dom_sf"/>
</dbReference>
<protein>
    <submittedName>
        <fullName evidence="1">Uncharacterized protein</fullName>
    </submittedName>
</protein>
<proteinExistence type="predicted"/>
<feature type="non-terminal residue" evidence="1">
    <location>
        <position position="1"/>
    </location>
</feature>
<comment type="caution">
    <text evidence="1">The sequence shown here is derived from an EMBL/GenBank/DDBJ whole genome shotgun (WGS) entry which is preliminary data.</text>
</comment>
<evidence type="ECO:0000313" key="1">
    <source>
        <dbReference type="EMBL" id="MED6178310.1"/>
    </source>
</evidence>
<gene>
    <name evidence="1" type="ORF">PIB30_106339</name>
</gene>
<dbReference type="SUPFAM" id="SSF52047">
    <property type="entry name" value="RNI-like"/>
    <property type="match status" value="1"/>
</dbReference>
<reference evidence="1 2" key="1">
    <citation type="journal article" date="2023" name="Plants (Basel)">
        <title>Bridging the Gap: Combining Genomics and Transcriptomics Approaches to Understand Stylosanthes scabra, an Orphan Legume from the Brazilian Caatinga.</title>
        <authorList>
            <person name="Ferreira-Neto J.R.C."/>
            <person name="da Silva M.D."/>
            <person name="Binneck E."/>
            <person name="de Melo N.F."/>
            <person name="da Silva R.H."/>
            <person name="de Melo A.L.T.M."/>
            <person name="Pandolfi V."/>
            <person name="Bustamante F.O."/>
            <person name="Brasileiro-Vidal A.C."/>
            <person name="Benko-Iseppon A.M."/>
        </authorList>
    </citation>
    <scope>NUCLEOTIDE SEQUENCE [LARGE SCALE GENOMIC DNA]</scope>
    <source>
        <tissue evidence="1">Leaves</tissue>
    </source>
</reference>
<dbReference type="SMART" id="SM00367">
    <property type="entry name" value="LRR_CC"/>
    <property type="match status" value="3"/>
</dbReference>
<organism evidence="1 2">
    <name type="scientific">Stylosanthes scabra</name>
    <dbReference type="NCBI Taxonomy" id="79078"/>
    <lineage>
        <taxon>Eukaryota</taxon>
        <taxon>Viridiplantae</taxon>
        <taxon>Streptophyta</taxon>
        <taxon>Embryophyta</taxon>
        <taxon>Tracheophyta</taxon>
        <taxon>Spermatophyta</taxon>
        <taxon>Magnoliopsida</taxon>
        <taxon>eudicotyledons</taxon>
        <taxon>Gunneridae</taxon>
        <taxon>Pentapetalae</taxon>
        <taxon>rosids</taxon>
        <taxon>fabids</taxon>
        <taxon>Fabales</taxon>
        <taxon>Fabaceae</taxon>
        <taxon>Papilionoideae</taxon>
        <taxon>50 kb inversion clade</taxon>
        <taxon>dalbergioids sensu lato</taxon>
        <taxon>Dalbergieae</taxon>
        <taxon>Pterocarpus clade</taxon>
        <taxon>Stylosanthes</taxon>
    </lineage>
</organism>
<accession>A0ABU6W0X6</accession>
<dbReference type="PANTHER" id="PTHR38926:SF2">
    <property type="entry name" value="F-BOX_LRR-REPEAT PROTEIN 21-RELATED"/>
    <property type="match status" value="1"/>
</dbReference>